<dbReference type="InterPro" id="IPR001810">
    <property type="entry name" value="F-box_dom"/>
</dbReference>
<dbReference type="Pfam" id="PF01344">
    <property type="entry name" value="Kelch_1"/>
    <property type="match status" value="3"/>
</dbReference>
<dbReference type="EMBL" id="SDRB02010843">
    <property type="protein sequence ID" value="THG03931.1"/>
    <property type="molecule type" value="Genomic_DNA"/>
</dbReference>
<organism evidence="2 3">
    <name type="scientific">Camellia sinensis var. sinensis</name>
    <name type="common">China tea</name>
    <dbReference type="NCBI Taxonomy" id="542762"/>
    <lineage>
        <taxon>Eukaryota</taxon>
        <taxon>Viridiplantae</taxon>
        <taxon>Streptophyta</taxon>
        <taxon>Embryophyta</taxon>
        <taxon>Tracheophyta</taxon>
        <taxon>Spermatophyta</taxon>
        <taxon>Magnoliopsida</taxon>
        <taxon>eudicotyledons</taxon>
        <taxon>Gunneridae</taxon>
        <taxon>Pentapetalae</taxon>
        <taxon>asterids</taxon>
        <taxon>Ericales</taxon>
        <taxon>Theaceae</taxon>
        <taxon>Camellia</taxon>
    </lineage>
</organism>
<proteinExistence type="predicted"/>
<sequence>MCMDSSMELLPGLPNHVALECLIRIPFDQFPAAASVCRGWKAKIELPEFRHHRKTAGLAQSLIVLSQVRVNPTQNQRAVKLLAPLSYQLVLCEPETGHWSEPPPVPGFPDGLPMFCHLVGVGSELVLIGGCDPLTWQVSDSVFIYNFVCGMWRCGADMPGGGRLFFGSASDSDRMVYVAGGHDKEKNALKSAMAYDVAKDEWIKLPDMKKERDECKGVFFDGKFNVIGGYSTEMQGHFERDVEAFDIITQQWDMIQNDFLEDAICPRTCVDGGDSRLYMCRQGKVIARVGIKWQVLAKLPAEVSNVAYMTTWQTKLLVFGSSKFGEPHKAYTMDLKNYTWTKVEAPEEYLGHVQLSCCLEI</sequence>
<evidence type="ECO:0000313" key="2">
    <source>
        <dbReference type="EMBL" id="THG03931.1"/>
    </source>
</evidence>
<dbReference type="GO" id="GO:2000762">
    <property type="term" value="P:regulation of phenylpropanoid metabolic process"/>
    <property type="evidence" value="ECO:0007669"/>
    <property type="project" value="InterPro"/>
</dbReference>
<dbReference type="SUPFAM" id="SSF81383">
    <property type="entry name" value="F-box domain"/>
    <property type="match status" value="1"/>
</dbReference>
<dbReference type="GO" id="GO:0080037">
    <property type="term" value="P:negative regulation of cytokinin-activated signaling pathway"/>
    <property type="evidence" value="ECO:0007669"/>
    <property type="project" value="InterPro"/>
</dbReference>
<dbReference type="SMART" id="SM00612">
    <property type="entry name" value="Kelch"/>
    <property type="match status" value="2"/>
</dbReference>
<dbReference type="InterPro" id="IPR044595">
    <property type="entry name" value="KMD1-4"/>
</dbReference>
<accession>A0A4S4DLU1</accession>
<dbReference type="Gene3D" id="2.120.10.80">
    <property type="entry name" value="Kelch-type beta propeller"/>
    <property type="match status" value="1"/>
</dbReference>
<dbReference type="CDD" id="cd22152">
    <property type="entry name" value="F-box_AtAFR-like"/>
    <property type="match status" value="1"/>
</dbReference>
<reference evidence="2 3" key="1">
    <citation type="journal article" date="2018" name="Proc. Natl. Acad. Sci. U.S.A.">
        <title>Draft genome sequence of Camellia sinensis var. sinensis provides insights into the evolution of the tea genome and tea quality.</title>
        <authorList>
            <person name="Wei C."/>
            <person name="Yang H."/>
            <person name="Wang S."/>
            <person name="Zhao J."/>
            <person name="Liu C."/>
            <person name="Gao L."/>
            <person name="Xia E."/>
            <person name="Lu Y."/>
            <person name="Tai Y."/>
            <person name="She G."/>
            <person name="Sun J."/>
            <person name="Cao H."/>
            <person name="Tong W."/>
            <person name="Gao Q."/>
            <person name="Li Y."/>
            <person name="Deng W."/>
            <person name="Jiang X."/>
            <person name="Wang W."/>
            <person name="Chen Q."/>
            <person name="Zhang S."/>
            <person name="Li H."/>
            <person name="Wu J."/>
            <person name="Wang P."/>
            <person name="Li P."/>
            <person name="Shi C."/>
            <person name="Zheng F."/>
            <person name="Jian J."/>
            <person name="Huang B."/>
            <person name="Shan D."/>
            <person name="Shi M."/>
            <person name="Fang C."/>
            <person name="Yue Y."/>
            <person name="Li F."/>
            <person name="Li D."/>
            <person name="Wei S."/>
            <person name="Han B."/>
            <person name="Jiang C."/>
            <person name="Yin Y."/>
            <person name="Xia T."/>
            <person name="Zhang Z."/>
            <person name="Bennetzen J.L."/>
            <person name="Zhao S."/>
            <person name="Wan X."/>
        </authorList>
    </citation>
    <scope>NUCLEOTIDE SEQUENCE [LARGE SCALE GENOMIC DNA]</scope>
    <source>
        <strain evidence="3">cv. Shuchazao</strain>
        <tissue evidence="2">Leaf</tissue>
    </source>
</reference>
<dbReference type="PANTHER" id="PTHR46407:SF3">
    <property type="entry name" value="OS02G0208700 PROTEIN"/>
    <property type="match status" value="1"/>
</dbReference>
<dbReference type="InterPro" id="IPR036047">
    <property type="entry name" value="F-box-like_dom_sf"/>
</dbReference>
<dbReference type="InterPro" id="IPR015915">
    <property type="entry name" value="Kelch-typ_b-propeller"/>
</dbReference>
<dbReference type="AlphaFoldDB" id="A0A4S4DLU1"/>
<name>A0A4S4DLU1_CAMSN</name>
<comment type="caution">
    <text evidence="2">The sequence shown here is derived from an EMBL/GenBank/DDBJ whole genome shotgun (WGS) entry which is preliminary data.</text>
</comment>
<protein>
    <recommendedName>
        <fullName evidence="1">F-box domain-containing protein</fullName>
    </recommendedName>
</protein>
<evidence type="ECO:0000313" key="3">
    <source>
        <dbReference type="Proteomes" id="UP000306102"/>
    </source>
</evidence>
<dbReference type="InterPro" id="IPR006652">
    <property type="entry name" value="Kelch_1"/>
</dbReference>
<dbReference type="SUPFAM" id="SSF117281">
    <property type="entry name" value="Kelch motif"/>
    <property type="match status" value="1"/>
</dbReference>
<feature type="domain" description="F-box" evidence="1">
    <location>
        <begin position="11"/>
        <end position="51"/>
    </location>
</feature>
<keyword evidence="3" id="KW-1185">Reference proteome</keyword>
<dbReference type="Pfam" id="PF00646">
    <property type="entry name" value="F-box"/>
    <property type="match status" value="1"/>
</dbReference>
<evidence type="ECO:0000259" key="1">
    <source>
        <dbReference type="Pfam" id="PF00646"/>
    </source>
</evidence>
<dbReference type="PANTHER" id="PTHR46407">
    <property type="entry name" value="OS02G0208700 PROTEIN"/>
    <property type="match status" value="1"/>
</dbReference>
<dbReference type="Proteomes" id="UP000306102">
    <property type="component" value="Unassembled WGS sequence"/>
</dbReference>
<gene>
    <name evidence="2" type="ORF">TEA_008806</name>
</gene>